<feature type="region of interest" description="Disordered" evidence="1">
    <location>
        <begin position="33"/>
        <end position="55"/>
    </location>
</feature>
<comment type="caution">
    <text evidence="2">The sequence shown here is derived from an EMBL/GenBank/DDBJ whole genome shotgun (WGS) entry which is preliminary data.</text>
</comment>
<sequence length="140" mass="16081">MELGFTVNSWRIVEDRRPAQTRQMGTEWYLASEMGEEKNRGNEEATGNPGSRPPTVVFLFHGKLKNESQQNFYCLGEGRELNRPMRTQEARRKHLVVKQRVSVIHGKNNIGILADASLELQENQGASLRLKMRFSHNQDT</sequence>
<accession>A0A8X6WVF7</accession>
<gene>
    <name evidence="2" type="ORF">TNIN_297171</name>
</gene>
<keyword evidence="3" id="KW-1185">Reference proteome</keyword>
<evidence type="ECO:0000313" key="3">
    <source>
        <dbReference type="Proteomes" id="UP000886998"/>
    </source>
</evidence>
<organism evidence="2 3">
    <name type="scientific">Trichonephila inaurata madagascariensis</name>
    <dbReference type="NCBI Taxonomy" id="2747483"/>
    <lineage>
        <taxon>Eukaryota</taxon>
        <taxon>Metazoa</taxon>
        <taxon>Ecdysozoa</taxon>
        <taxon>Arthropoda</taxon>
        <taxon>Chelicerata</taxon>
        <taxon>Arachnida</taxon>
        <taxon>Araneae</taxon>
        <taxon>Araneomorphae</taxon>
        <taxon>Entelegynae</taxon>
        <taxon>Araneoidea</taxon>
        <taxon>Nephilidae</taxon>
        <taxon>Trichonephila</taxon>
        <taxon>Trichonephila inaurata</taxon>
    </lineage>
</organism>
<reference evidence="2" key="1">
    <citation type="submission" date="2020-08" db="EMBL/GenBank/DDBJ databases">
        <title>Multicomponent nature underlies the extraordinary mechanical properties of spider dragline silk.</title>
        <authorList>
            <person name="Kono N."/>
            <person name="Nakamura H."/>
            <person name="Mori M."/>
            <person name="Yoshida Y."/>
            <person name="Ohtoshi R."/>
            <person name="Malay A.D."/>
            <person name="Moran D.A.P."/>
            <person name="Tomita M."/>
            <person name="Numata K."/>
            <person name="Arakawa K."/>
        </authorList>
    </citation>
    <scope>NUCLEOTIDE SEQUENCE</scope>
</reference>
<proteinExistence type="predicted"/>
<evidence type="ECO:0000313" key="2">
    <source>
        <dbReference type="EMBL" id="GFY41159.1"/>
    </source>
</evidence>
<dbReference type="EMBL" id="BMAV01002330">
    <property type="protein sequence ID" value="GFY41159.1"/>
    <property type="molecule type" value="Genomic_DNA"/>
</dbReference>
<dbReference type="AlphaFoldDB" id="A0A8X6WVF7"/>
<dbReference type="Proteomes" id="UP000886998">
    <property type="component" value="Unassembled WGS sequence"/>
</dbReference>
<protein>
    <submittedName>
        <fullName evidence="2">Uncharacterized protein</fullName>
    </submittedName>
</protein>
<evidence type="ECO:0000256" key="1">
    <source>
        <dbReference type="SAM" id="MobiDB-lite"/>
    </source>
</evidence>
<name>A0A8X6WVF7_9ARAC</name>